<accession>A0A1C5KDN8</accession>
<gene>
    <name evidence="1" type="ORF">GA0070623_5355</name>
</gene>
<evidence type="ECO:0000313" key="2">
    <source>
        <dbReference type="Proteomes" id="UP000198226"/>
    </source>
</evidence>
<protein>
    <submittedName>
        <fullName evidence="1">Uncharacterized protein</fullName>
    </submittedName>
</protein>
<keyword evidence="2" id="KW-1185">Reference proteome</keyword>
<dbReference type="Proteomes" id="UP000198226">
    <property type="component" value="Chromosome I"/>
</dbReference>
<reference evidence="2" key="1">
    <citation type="submission" date="2016-06" db="EMBL/GenBank/DDBJ databases">
        <authorList>
            <person name="Varghese N."/>
            <person name="Submissions Spin"/>
        </authorList>
    </citation>
    <scope>NUCLEOTIDE SEQUENCE [LARGE SCALE GENOMIC DNA]</scope>
    <source>
        <strain evidence="2">DSM 44983</strain>
    </source>
</reference>
<dbReference type="EMBL" id="LT607752">
    <property type="protein sequence ID" value="SCG80985.1"/>
    <property type="molecule type" value="Genomic_DNA"/>
</dbReference>
<sequence>MILRSSCPARRRPGVVDHASAVPTRPSRLSPALARASPALARASPALARASPALARASPALARASPALARASLASEPVPVGVCASARLPSA</sequence>
<dbReference type="AlphaFoldDB" id="A0A1C5KDN8"/>
<dbReference type="RefSeq" id="WP_157746996.1">
    <property type="nucleotide sequence ID" value="NZ_LT607752.1"/>
</dbReference>
<evidence type="ECO:0000313" key="1">
    <source>
        <dbReference type="EMBL" id="SCG80985.1"/>
    </source>
</evidence>
<name>A0A1C5KDN8_9ACTN</name>
<proteinExistence type="predicted"/>
<organism evidence="1 2">
    <name type="scientific">Micromonospora rifamycinica</name>
    <dbReference type="NCBI Taxonomy" id="291594"/>
    <lineage>
        <taxon>Bacteria</taxon>
        <taxon>Bacillati</taxon>
        <taxon>Actinomycetota</taxon>
        <taxon>Actinomycetes</taxon>
        <taxon>Micromonosporales</taxon>
        <taxon>Micromonosporaceae</taxon>
        <taxon>Micromonospora</taxon>
    </lineage>
</organism>